<keyword evidence="3" id="KW-1185">Reference proteome</keyword>
<organism evidence="2">
    <name type="scientific">Vecturithrix granuli</name>
    <dbReference type="NCBI Taxonomy" id="1499967"/>
    <lineage>
        <taxon>Bacteria</taxon>
        <taxon>Candidatus Moduliflexota</taxon>
        <taxon>Candidatus Vecturitrichia</taxon>
        <taxon>Candidatus Vecturitrichales</taxon>
        <taxon>Candidatus Vecturitrichaceae</taxon>
        <taxon>Candidatus Vecturithrix</taxon>
    </lineage>
</organism>
<dbReference type="STRING" id="1499967.U27_02340"/>
<evidence type="ECO:0000313" key="3">
    <source>
        <dbReference type="Proteomes" id="UP000030661"/>
    </source>
</evidence>
<dbReference type="Gene3D" id="3.30.310.110">
    <property type="entry name" value="XisI-like"/>
    <property type="match status" value="1"/>
</dbReference>
<gene>
    <name evidence="2" type="ORF">U27_02340</name>
</gene>
<dbReference type="AlphaFoldDB" id="A0A0S6WAF9"/>
<feature type="region of interest" description="Disordered" evidence="1">
    <location>
        <begin position="108"/>
        <end position="144"/>
    </location>
</feature>
<proteinExistence type="predicted"/>
<dbReference type="InterPro" id="IPR014968">
    <property type="entry name" value="XisI"/>
</dbReference>
<dbReference type="CDD" id="cd16382">
    <property type="entry name" value="XisI-like"/>
    <property type="match status" value="1"/>
</dbReference>
<evidence type="ECO:0000256" key="1">
    <source>
        <dbReference type="SAM" id="MobiDB-lite"/>
    </source>
</evidence>
<dbReference type="Pfam" id="PF08869">
    <property type="entry name" value="XisI"/>
    <property type="match status" value="1"/>
</dbReference>
<name>A0A0S6WAF9_VECG1</name>
<dbReference type="HOGENOM" id="CLU_149829_0_0_0"/>
<feature type="compositionally biased region" description="Polar residues" evidence="1">
    <location>
        <begin position="127"/>
        <end position="136"/>
    </location>
</feature>
<reference evidence="2" key="1">
    <citation type="journal article" date="2015" name="PeerJ">
        <title>First genomic representation of candidate bacterial phylum KSB3 points to enhanced environmental sensing as a trigger of wastewater bulking.</title>
        <authorList>
            <person name="Sekiguchi Y."/>
            <person name="Ohashi A."/>
            <person name="Parks D.H."/>
            <person name="Yamauchi T."/>
            <person name="Tyson G.W."/>
            <person name="Hugenholtz P."/>
        </authorList>
    </citation>
    <scope>NUCLEOTIDE SEQUENCE [LARGE SCALE GENOMIC DNA]</scope>
</reference>
<dbReference type="SUPFAM" id="SSF143847">
    <property type="entry name" value="XisI-like"/>
    <property type="match status" value="1"/>
</dbReference>
<dbReference type="InterPro" id="IPR035943">
    <property type="entry name" value="XisI-like_sf"/>
</dbReference>
<protein>
    <submittedName>
        <fullName evidence="2">XisI protein-like protein</fullName>
    </submittedName>
</protein>
<accession>A0A0S6WAF9</accession>
<dbReference type="EMBL" id="DF820463">
    <property type="protein sequence ID" value="GAK55506.1"/>
    <property type="molecule type" value="Genomic_DNA"/>
</dbReference>
<evidence type="ECO:0000313" key="2">
    <source>
        <dbReference type="EMBL" id="GAK55506.1"/>
    </source>
</evidence>
<dbReference type="Proteomes" id="UP000030661">
    <property type="component" value="Unassembled WGS sequence"/>
</dbReference>
<sequence length="144" mass="16557">MENPIAFYQTCIKQILSEYESLNTQDTEIHLCFDDERMSYLVMRVGWFQEYKRIHRCVIHVEIVQGTVVIQANNTEDPIDTDLIEMGIPQEKICLGFIPADFRAYAEQHPRRRPELNASKTPVEGSTMASSPQRTTDAMIATMS</sequence>
<dbReference type="eggNOG" id="ENOG50343T3">
    <property type="taxonomic scope" value="Bacteria"/>
</dbReference>